<reference evidence="2 3" key="1">
    <citation type="submission" date="2018-11" db="EMBL/GenBank/DDBJ databases">
        <title>Genomic Encyclopedia of Type Strains, Phase IV (KMG-IV): sequencing the most valuable type-strain genomes for metagenomic binning, comparative biology and taxonomic classification.</title>
        <authorList>
            <person name="Goeker M."/>
        </authorList>
    </citation>
    <scope>NUCLEOTIDE SEQUENCE [LARGE SCALE GENOMIC DNA]</scope>
    <source>
        <strain evidence="2 3">DSM 100316</strain>
    </source>
</reference>
<dbReference type="Proteomes" id="UP000275394">
    <property type="component" value="Unassembled WGS sequence"/>
</dbReference>
<dbReference type="RefSeq" id="WP_211333759.1">
    <property type="nucleotide sequence ID" value="NZ_RKHR01000009.1"/>
</dbReference>
<evidence type="ECO:0000313" key="2">
    <source>
        <dbReference type="EMBL" id="ROR94890.1"/>
    </source>
</evidence>
<keyword evidence="1" id="KW-1133">Transmembrane helix</keyword>
<evidence type="ECO:0000313" key="3">
    <source>
        <dbReference type="Proteomes" id="UP000275394"/>
    </source>
</evidence>
<organism evidence="2 3">
    <name type="scientific">Sinobacterium caligoides</name>
    <dbReference type="NCBI Taxonomy" id="933926"/>
    <lineage>
        <taxon>Bacteria</taxon>
        <taxon>Pseudomonadati</taxon>
        <taxon>Pseudomonadota</taxon>
        <taxon>Gammaproteobacteria</taxon>
        <taxon>Cellvibrionales</taxon>
        <taxon>Spongiibacteraceae</taxon>
        <taxon>Sinobacterium</taxon>
    </lineage>
</organism>
<dbReference type="EMBL" id="RKHR01000009">
    <property type="protein sequence ID" value="ROR94890.1"/>
    <property type="molecule type" value="Genomic_DNA"/>
</dbReference>
<comment type="caution">
    <text evidence="2">The sequence shown here is derived from an EMBL/GenBank/DDBJ whole genome shotgun (WGS) entry which is preliminary data.</text>
</comment>
<sequence>MDLLHNHQECTKPSYNKANQHCQQSWLDFAMLSRCWQALAVKKENKVMLKSYGSTSYLRWVFAALITVVATQAAALDENAMIEQIQALDWQVEPGKYQLVGSNASVTTTSEEYLVKGKEAHEYMRISEGHDGFKPDALIVRVEGPSQDTQVLFTYHDIGYVKMDDWEEHIDKNELLKKIQKSTEAANKIKEKGYPKLYVDGWAQEPYLDKANAIVYWAISGHTSEGASIVNAKAMKLGRKGFAEIVWMGNPNQFANAQASLSPSLAAYQYDEGSKYADFVPGTDTVAAVGAGALAYKLITGKAAAKTSAGLLALLAIFAKKFWFLIFIPFIFIWKWIKGKYTGTKESA</sequence>
<gene>
    <name evidence="2" type="ORF">EDC56_3703</name>
</gene>
<dbReference type="Pfam" id="PF09935">
    <property type="entry name" value="DUF2167"/>
    <property type="match status" value="1"/>
</dbReference>
<feature type="transmembrane region" description="Helical" evidence="1">
    <location>
        <begin position="311"/>
        <end position="337"/>
    </location>
</feature>
<accession>A0A3N2D539</accession>
<dbReference type="AlphaFoldDB" id="A0A3N2D539"/>
<keyword evidence="1" id="KW-0812">Transmembrane</keyword>
<protein>
    <submittedName>
        <fullName evidence="2">Putative membrane-anchored protein</fullName>
    </submittedName>
</protein>
<proteinExistence type="predicted"/>
<dbReference type="InterPro" id="IPR018682">
    <property type="entry name" value="DUF2167_membr"/>
</dbReference>
<name>A0A3N2D539_9GAMM</name>
<evidence type="ECO:0000256" key="1">
    <source>
        <dbReference type="SAM" id="Phobius"/>
    </source>
</evidence>
<keyword evidence="1" id="KW-0472">Membrane</keyword>
<keyword evidence="3" id="KW-1185">Reference proteome</keyword>